<dbReference type="InterPro" id="IPR006741">
    <property type="entry name" value="AgrB"/>
</dbReference>
<keyword evidence="10" id="KW-1185">Reference proteome</keyword>
<name>A0ABU6GD36_9BACL</name>
<evidence type="ECO:0000256" key="6">
    <source>
        <dbReference type="ARBA" id="ARBA00022989"/>
    </source>
</evidence>
<keyword evidence="2" id="KW-0673">Quorum sensing</keyword>
<sequence>MVDPIEALAYKVAVKVKQCNPDITAHVEDIRYGAAYYINYYSVIIVTLILGFLTGELLWTGISLISFGILRKYSGGFHLRSLTGCAVVTIILLSVIPHIKISGSWNIQALNLASLLLIVLYVENNTNKYMGVMLVMTNVLFASSTVALTFFVQALTIIRLNRGGEHR</sequence>
<keyword evidence="1" id="KW-1003">Cell membrane</keyword>
<keyword evidence="5" id="KW-0378">Hydrolase</keyword>
<evidence type="ECO:0000313" key="9">
    <source>
        <dbReference type="EMBL" id="MEC0231162.1"/>
    </source>
</evidence>
<keyword evidence="6 8" id="KW-1133">Transmembrane helix</keyword>
<reference evidence="9 10" key="1">
    <citation type="submission" date="2023-03" db="EMBL/GenBank/DDBJ databases">
        <title>Bacillus Genome Sequencing.</title>
        <authorList>
            <person name="Dunlap C."/>
        </authorList>
    </citation>
    <scope>NUCLEOTIDE SEQUENCE [LARGE SCALE GENOMIC DNA]</scope>
    <source>
        <strain evidence="9 10">BD-533</strain>
    </source>
</reference>
<evidence type="ECO:0000256" key="1">
    <source>
        <dbReference type="ARBA" id="ARBA00022475"/>
    </source>
</evidence>
<keyword evidence="3" id="KW-0645">Protease</keyword>
<keyword evidence="4 8" id="KW-0812">Transmembrane</keyword>
<dbReference type="SMART" id="SM00793">
    <property type="entry name" value="AgrB"/>
    <property type="match status" value="1"/>
</dbReference>
<feature type="transmembrane region" description="Helical" evidence="8">
    <location>
        <begin position="134"/>
        <end position="158"/>
    </location>
</feature>
<protein>
    <submittedName>
        <fullName evidence="9">Accessory gene regulator B family protein</fullName>
    </submittedName>
</protein>
<accession>A0ABU6GD36</accession>
<evidence type="ECO:0000256" key="5">
    <source>
        <dbReference type="ARBA" id="ARBA00022801"/>
    </source>
</evidence>
<gene>
    <name evidence="9" type="ORF">P4I72_29100</name>
</gene>
<dbReference type="EMBL" id="JARLKY010000087">
    <property type="protein sequence ID" value="MEC0231162.1"/>
    <property type="molecule type" value="Genomic_DNA"/>
</dbReference>
<comment type="caution">
    <text evidence="9">The sequence shown here is derived from an EMBL/GenBank/DDBJ whole genome shotgun (WGS) entry which is preliminary data.</text>
</comment>
<evidence type="ECO:0000313" key="10">
    <source>
        <dbReference type="Proteomes" id="UP001338137"/>
    </source>
</evidence>
<dbReference type="RefSeq" id="WP_326075104.1">
    <property type="nucleotide sequence ID" value="NZ_JARLKY010000087.1"/>
</dbReference>
<dbReference type="Proteomes" id="UP001338137">
    <property type="component" value="Unassembled WGS sequence"/>
</dbReference>
<keyword evidence="7 8" id="KW-0472">Membrane</keyword>
<evidence type="ECO:0000256" key="2">
    <source>
        <dbReference type="ARBA" id="ARBA00022654"/>
    </source>
</evidence>
<evidence type="ECO:0000256" key="4">
    <source>
        <dbReference type="ARBA" id="ARBA00022692"/>
    </source>
</evidence>
<evidence type="ECO:0000256" key="3">
    <source>
        <dbReference type="ARBA" id="ARBA00022670"/>
    </source>
</evidence>
<organism evidence="9 10">
    <name type="scientific">Paenibacillus alba</name>
    <dbReference type="NCBI Taxonomy" id="1197127"/>
    <lineage>
        <taxon>Bacteria</taxon>
        <taxon>Bacillati</taxon>
        <taxon>Bacillota</taxon>
        <taxon>Bacilli</taxon>
        <taxon>Bacillales</taxon>
        <taxon>Paenibacillaceae</taxon>
        <taxon>Paenibacillus</taxon>
    </lineage>
</organism>
<proteinExistence type="predicted"/>
<dbReference type="Pfam" id="PF04647">
    <property type="entry name" value="AgrB"/>
    <property type="match status" value="1"/>
</dbReference>
<feature type="transmembrane region" description="Helical" evidence="8">
    <location>
        <begin position="105"/>
        <end position="122"/>
    </location>
</feature>
<evidence type="ECO:0000256" key="8">
    <source>
        <dbReference type="SAM" id="Phobius"/>
    </source>
</evidence>
<feature type="transmembrane region" description="Helical" evidence="8">
    <location>
        <begin position="82"/>
        <end position="99"/>
    </location>
</feature>
<feature type="transmembrane region" description="Helical" evidence="8">
    <location>
        <begin position="40"/>
        <end position="70"/>
    </location>
</feature>
<evidence type="ECO:0000256" key="7">
    <source>
        <dbReference type="ARBA" id="ARBA00023136"/>
    </source>
</evidence>